<dbReference type="Proteomes" id="UP000436284">
    <property type="component" value="Unassembled WGS sequence"/>
</dbReference>
<evidence type="ECO:0000313" key="3">
    <source>
        <dbReference type="EMBL" id="MXQ50327.1"/>
    </source>
</evidence>
<reference evidence="3 4" key="1">
    <citation type="submission" date="2019-12" db="EMBL/GenBank/DDBJ databases">
        <title>Salinicoccus cyprini sp. nov., isolated from gastro-intestinal tract of mirror carp, Cyprinus carpio var. specularis, collected from Gobind Sagar Reservoir, Himachal Pradesh, India.</title>
        <authorList>
            <person name="Talwar C."/>
            <person name="Singh A.K."/>
            <person name="Lal R."/>
            <person name="Negi R.K."/>
        </authorList>
    </citation>
    <scope>NUCLEOTIDE SEQUENCE [LARGE SCALE GENOMIC DNA]</scope>
    <source>
        <strain evidence="3 4">J-82</strain>
    </source>
</reference>
<dbReference type="InterPro" id="IPR002035">
    <property type="entry name" value="VWF_A"/>
</dbReference>
<name>A0A6N8TZ53_9STAP</name>
<dbReference type="EMBL" id="WUUK01000001">
    <property type="protein sequence ID" value="MXQ50327.1"/>
    <property type="molecule type" value="Genomic_DNA"/>
</dbReference>
<dbReference type="OrthoDB" id="2370292at2"/>
<evidence type="ECO:0000313" key="4">
    <source>
        <dbReference type="Proteomes" id="UP000436284"/>
    </source>
</evidence>
<dbReference type="PROSITE" id="PS50234">
    <property type="entry name" value="VWFA"/>
    <property type="match status" value="1"/>
</dbReference>
<comment type="caution">
    <text evidence="3">The sequence shown here is derived from an EMBL/GenBank/DDBJ whole genome shotgun (WGS) entry which is preliminary data.</text>
</comment>
<accession>A0A6N8TZ53</accession>
<protein>
    <recommendedName>
        <fullName evidence="2">VWFA domain-containing protein</fullName>
    </recommendedName>
</protein>
<evidence type="ECO:0000256" key="1">
    <source>
        <dbReference type="SAM" id="MobiDB-lite"/>
    </source>
</evidence>
<dbReference type="Gene3D" id="3.40.50.410">
    <property type="entry name" value="von Willebrand factor, type A domain"/>
    <property type="match status" value="1"/>
</dbReference>
<proteinExistence type="predicted"/>
<dbReference type="PANTHER" id="PTHR41248:SF1">
    <property type="entry name" value="NORD PROTEIN"/>
    <property type="match status" value="1"/>
</dbReference>
<dbReference type="AlphaFoldDB" id="A0A6N8TZ53"/>
<dbReference type="RefSeq" id="WP_160652640.1">
    <property type="nucleotide sequence ID" value="NZ_JBHRWU010000001.1"/>
</dbReference>
<evidence type="ECO:0000259" key="2">
    <source>
        <dbReference type="PROSITE" id="PS50234"/>
    </source>
</evidence>
<dbReference type="InterPro" id="IPR051928">
    <property type="entry name" value="NorD/CobT"/>
</dbReference>
<dbReference type="PANTHER" id="PTHR41248">
    <property type="entry name" value="NORD PROTEIN"/>
    <property type="match status" value="1"/>
</dbReference>
<dbReference type="InterPro" id="IPR036465">
    <property type="entry name" value="vWFA_dom_sf"/>
</dbReference>
<feature type="compositionally biased region" description="Basic and acidic residues" evidence="1">
    <location>
        <begin position="240"/>
        <end position="249"/>
    </location>
</feature>
<organism evidence="3 4">
    <name type="scientific">Salinicoccus hispanicus</name>
    <dbReference type="NCBI Taxonomy" id="157225"/>
    <lineage>
        <taxon>Bacteria</taxon>
        <taxon>Bacillati</taxon>
        <taxon>Bacillota</taxon>
        <taxon>Bacilli</taxon>
        <taxon>Bacillales</taxon>
        <taxon>Staphylococcaceae</taxon>
        <taxon>Salinicoccus</taxon>
    </lineage>
</organism>
<keyword evidence="4" id="KW-1185">Reference proteome</keyword>
<sequence length="579" mass="67128">MGYSFIKFNDEIVDSKIMMELTDLARLLLRNKEVTVSVRKYSYYDPVENTFNLSFFWKHRTDITEREGFRYDILTRYPSTSIMDYSQYDSMKDTGVLTQQIFLSLEYYRNRRAAFHSRPLISSMVEEGDRIRIREYSRNAATDAEAFLKSFNIAILERKDALHAFGEDFPLISTSTEESIHLTEEIISMLSSRISLNTAFQIHDMPFNEISVFNRTTPFRKDAAKLESEEETEENSTRSVDTKTDRDANDANVLGETGDNSSRKSAHGRQNDHNDDVSDYYEGFGSNTGENQFEDRGRTNQYATLNVLRPKVKLSQYNDYRNIFESYNHVAQKVIGDITQILNYKMNAYQTRRTSGKLMKNPVGPLIDNSHKLFVKKNTESKEIDAVFTIIIDQSFSMTEHLAGCRNGAIILNNILRTLHVPHRIISYHEDTFEVMKNHYPNNIYEHLDFERSRYYYPVSLMDLETSGDNRDGLIIRNEIENLEQRSEKDRFIIMFSDGLPSAEQYNQSGIIDTHEAVQEARKSGIQVINMFIDQDNEENTLAAIRNIYDTDTVIVHDAEEIAFALPNLLKRVLAKILM</sequence>
<gene>
    <name evidence="3" type="ORF">GQ671_03285</name>
</gene>
<dbReference type="SUPFAM" id="SSF53300">
    <property type="entry name" value="vWA-like"/>
    <property type="match status" value="1"/>
</dbReference>
<feature type="region of interest" description="Disordered" evidence="1">
    <location>
        <begin position="223"/>
        <end position="294"/>
    </location>
</feature>
<feature type="domain" description="VWFA" evidence="2">
    <location>
        <begin position="486"/>
        <end position="573"/>
    </location>
</feature>